<comment type="similarity">
    <text evidence="7">Belongs to the Leviviricetes maturation protein family.</text>
</comment>
<keyword evidence="2" id="KW-0945">Host-virus interaction</keyword>
<keyword evidence="4" id="KW-0946">Virion</keyword>
<evidence type="ECO:0000256" key="1">
    <source>
        <dbReference type="ARBA" id="ARBA00004328"/>
    </source>
</evidence>
<keyword evidence="5" id="KW-1175">Viral attachment to host cell pilus</keyword>
<accession>A0A514D129</accession>
<proteinExistence type="inferred from homology"/>
<dbReference type="EMBL" id="MN033272">
    <property type="protein sequence ID" value="QDH87303.1"/>
    <property type="molecule type" value="Genomic_RNA"/>
</dbReference>
<dbReference type="InterPro" id="IPR005563">
    <property type="entry name" value="A_protein"/>
</dbReference>
<dbReference type="GO" id="GO:0039666">
    <property type="term" value="P:virion attachment to host cell pilus"/>
    <property type="evidence" value="ECO:0007669"/>
    <property type="project" value="UniProtKB-KW"/>
</dbReference>
<evidence type="ECO:0000256" key="5">
    <source>
        <dbReference type="ARBA" id="ARBA00023104"/>
    </source>
</evidence>
<evidence type="ECO:0000256" key="3">
    <source>
        <dbReference type="ARBA" id="ARBA00022804"/>
    </source>
</evidence>
<gene>
    <name evidence="9" type="ORF">H4BulkLitter23362_000004</name>
</gene>
<name>A0A514D129_9VIRU</name>
<dbReference type="Pfam" id="PF03863">
    <property type="entry name" value="Phage_mat-A"/>
    <property type="match status" value="2"/>
</dbReference>
<protein>
    <submittedName>
        <fullName evidence="9">Uncharacterized protein</fullName>
    </submittedName>
</protein>
<evidence type="ECO:0000313" key="9">
    <source>
        <dbReference type="EMBL" id="QDH87303.1"/>
    </source>
</evidence>
<evidence type="ECO:0000256" key="2">
    <source>
        <dbReference type="ARBA" id="ARBA00022581"/>
    </source>
</evidence>
<sequence length="404" mass="44806">MTTPPIDIASDLRTEGLYLTVYKDGRTEVSGRANLVTRRRGESRPGSVNNPKGPDGWRSPSAWRHSVTEVTPVPPISIIVSYHESPPIPAVPLSEQYLDGYGWGSEYASLQDFPSGMEDKAIIKALLKLKDQKVNFSQAFAEREQTAKMFSSICSGISKSVRAFRSKNPKRVWDLIVGREGQRGAPIPQAWLAVQYGWKPALQDLYGSCELIHDAEKGKPYRATVIAEVRDHSEALVSKFHGRGVELITKVTQNNSMKVHLDYSLENPVLQTLAQWGITNPAALVWELLPYSFVVDSVIPIANYLSAMDAAVGWEFRGGTVSKLRKMEQVGIAFKYPKLTDANISAVGPPGMFYNRQTSFTRSVYGSSPLPRFPGIKNPFPQKDLASSSSRFANDLSLLLRAFR</sequence>
<evidence type="ECO:0000256" key="7">
    <source>
        <dbReference type="ARBA" id="ARBA00035110"/>
    </source>
</evidence>
<feature type="region of interest" description="Disordered" evidence="8">
    <location>
        <begin position="37"/>
        <end position="62"/>
    </location>
</feature>
<keyword evidence="3" id="KW-1161">Viral attachment to host cell</keyword>
<evidence type="ECO:0000256" key="8">
    <source>
        <dbReference type="SAM" id="MobiDB-lite"/>
    </source>
</evidence>
<comment type="subcellular location">
    <subcellularLocation>
        <location evidence="1">Virion</location>
    </subcellularLocation>
</comment>
<dbReference type="GO" id="GO:0044423">
    <property type="term" value="C:virion component"/>
    <property type="evidence" value="ECO:0007669"/>
    <property type="project" value="UniProtKB-KW"/>
</dbReference>
<organism evidence="9">
    <name type="scientific">Leviviridae sp</name>
    <dbReference type="NCBI Taxonomy" id="2027243"/>
    <lineage>
        <taxon>Viruses</taxon>
        <taxon>Riboviria</taxon>
        <taxon>Orthornavirae</taxon>
        <taxon>Lenarviricota</taxon>
        <taxon>Leviviricetes</taxon>
        <taxon>Norzivirales</taxon>
        <taxon>Fiersviridae</taxon>
    </lineage>
</organism>
<keyword evidence="6" id="KW-1160">Virus entry into host cell</keyword>
<reference evidence="9" key="1">
    <citation type="submission" date="2019-05" db="EMBL/GenBank/DDBJ databases">
        <title>Metatranscriptomic reconstruction reveals RNA viruses with the potential to shape carbon cycling in soil.</title>
        <authorList>
            <person name="Starr E.P."/>
            <person name="Nuccio E."/>
            <person name="Pett-Ridge J."/>
            <person name="Banfield J.F."/>
            <person name="Firestone M.K."/>
        </authorList>
    </citation>
    <scope>NUCLEOTIDE SEQUENCE</scope>
    <source>
        <strain evidence="9">H4_Bulk_Litter_23_scaffold_362</strain>
    </source>
</reference>
<evidence type="ECO:0000256" key="4">
    <source>
        <dbReference type="ARBA" id="ARBA00022844"/>
    </source>
</evidence>
<evidence type="ECO:0000256" key="6">
    <source>
        <dbReference type="ARBA" id="ARBA00023296"/>
    </source>
</evidence>